<reference evidence="4 5" key="1">
    <citation type="submission" date="2022-12" db="EMBL/GenBank/DDBJ databases">
        <title>Metagenome assembled genome from gulf of manar.</title>
        <authorList>
            <person name="Kohli P."/>
            <person name="Pk S."/>
            <person name="Venkata Ramana C."/>
            <person name="Sasikala C."/>
        </authorList>
    </citation>
    <scope>NUCLEOTIDE SEQUENCE [LARGE SCALE GENOMIC DNA]</scope>
    <source>
        <strain evidence="4">JB008</strain>
    </source>
</reference>
<dbReference type="Proteomes" id="UP001221217">
    <property type="component" value="Unassembled WGS sequence"/>
</dbReference>
<dbReference type="SMART" id="SM00421">
    <property type="entry name" value="HTH_LUXR"/>
    <property type="match status" value="1"/>
</dbReference>
<feature type="transmembrane region" description="Helical" evidence="2">
    <location>
        <begin position="48"/>
        <end position="66"/>
    </location>
</feature>
<evidence type="ECO:0000256" key="2">
    <source>
        <dbReference type="SAM" id="Phobius"/>
    </source>
</evidence>
<evidence type="ECO:0000313" key="5">
    <source>
        <dbReference type="Proteomes" id="UP001221217"/>
    </source>
</evidence>
<feature type="coiled-coil region" evidence="1">
    <location>
        <begin position="173"/>
        <end position="200"/>
    </location>
</feature>
<feature type="transmembrane region" description="Helical" evidence="2">
    <location>
        <begin position="73"/>
        <end position="91"/>
    </location>
</feature>
<evidence type="ECO:0000256" key="1">
    <source>
        <dbReference type="SAM" id="Coils"/>
    </source>
</evidence>
<dbReference type="InterPro" id="IPR016032">
    <property type="entry name" value="Sig_transdc_resp-reg_C-effctor"/>
</dbReference>
<comment type="caution">
    <text evidence="4">The sequence shown here is derived from an EMBL/GenBank/DDBJ whole genome shotgun (WGS) entry which is preliminary data.</text>
</comment>
<dbReference type="GO" id="GO:0006355">
    <property type="term" value="P:regulation of DNA-templated transcription"/>
    <property type="evidence" value="ECO:0007669"/>
    <property type="project" value="InterPro"/>
</dbReference>
<feature type="transmembrane region" description="Helical" evidence="2">
    <location>
        <begin position="147"/>
        <end position="169"/>
    </location>
</feature>
<feature type="transmembrane region" description="Helical" evidence="2">
    <location>
        <begin position="122"/>
        <end position="141"/>
    </location>
</feature>
<sequence>MAIGTQVKHSSEFPVQKKVALLVSAAGFLISLINLFSYLGDFSAGEAILKPAVLLMFFTSFLTLISGLIDHPLFRFIQIFLALFTGTIAILDTYNSIHGLGLVLLGVFLAFKYGFFRQKAILKSIIILIYVFSLEMVSAHLDDREAGIMYGLDSVIYLTIFIVVSYIIYQDEITAYIMRNKEIEDELSVLEAERLQLAGRMELLDSRIAALTKPVDLDKMGLTAKEFEVLEALILYRETEHELADRLGMSFHTIKNHFRHIRDKLGVDRREDIIEMCRNNFI</sequence>
<dbReference type="InterPro" id="IPR000792">
    <property type="entry name" value="Tscrpt_reg_LuxR_C"/>
</dbReference>
<gene>
    <name evidence="4" type="ORF">PQJ61_09035</name>
</gene>
<keyword evidence="2" id="KW-0472">Membrane</keyword>
<name>A0AAJ1MNW1_9SPIO</name>
<dbReference type="Gene3D" id="1.10.10.10">
    <property type="entry name" value="Winged helix-like DNA-binding domain superfamily/Winged helix DNA-binding domain"/>
    <property type="match status" value="1"/>
</dbReference>
<evidence type="ECO:0000259" key="3">
    <source>
        <dbReference type="SMART" id="SM00421"/>
    </source>
</evidence>
<dbReference type="InterPro" id="IPR036388">
    <property type="entry name" value="WH-like_DNA-bd_sf"/>
</dbReference>
<feature type="transmembrane region" description="Helical" evidence="2">
    <location>
        <begin position="19"/>
        <end position="36"/>
    </location>
</feature>
<dbReference type="AlphaFoldDB" id="A0AAJ1MNW1"/>
<dbReference type="GO" id="GO:0003677">
    <property type="term" value="F:DNA binding"/>
    <property type="evidence" value="ECO:0007669"/>
    <property type="project" value="InterPro"/>
</dbReference>
<dbReference type="Pfam" id="PF00196">
    <property type="entry name" value="GerE"/>
    <property type="match status" value="1"/>
</dbReference>
<keyword evidence="1" id="KW-0175">Coiled coil</keyword>
<dbReference type="SUPFAM" id="SSF46894">
    <property type="entry name" value="C-terminal effector domain of the bipartite response regulators"/>
    <property type="match status" value="1"/>
</dbReference>
<evidence type="ECO:0000313" key="4">
    <source>
        <dbReference type="EMBL" id="MDC7226894.1"/>
    </source>
</evidence>
<feature type="transmembrane region" description="Helical" evidence="2">
    <location>
        <begin position="97"/>
        <end position="115"/>
    </location>
</feature>
<keyword evidence="2" id="KW-1133">Transmembrane helix</keyword>
<feature type="domain" description="HTH luxR-type" evidence="3">
    <location>
        <begin position="219"/>
        <end position="277"/>
    </location>
</feature>
<dbReference type="EMBL" id="JAQQAL010000019">
    <property type="protein sequence ID" value="MDC7226894.1"/>
    <property type="molecule type" value="Genomic_DNA"/>
</dbReference>
<proteinExistence type="predicted"/>
<organism evidence="4 5">
    <name type="scientific">Candidatus Thalassospirochaeta sargassi</name>
    <dbReference type="NCBI Taxonomy" id="3119039"/>
    <lineage>
        <taxon>Bacteria</taxon>
        <taxon>Pseudomonadati</taxon>
        <taxon>Spirochaetota</taxon>
        <taxon>Spirochaetia</taxon>
        <taxon>Spirochaetales</taxon>
        <taxon>Spirochaetaceae</taxon>
        <taxon>Candidatus Thalassospirochaeta</taxon>
    </lineage>
</organism>
<accession>A0AAJ1MNW1</accession>
<keyword evidence="2" id="KW-0812">Transmembrane</keyword>
<protein>
    <submittedName>
        <fullName evidence="4">LuxR C-terminal-related transcriptional regulator</fullName>
    </submittedName>
</protein>